<proteinExistence type="predicted"/>
<reference evidence="3" key="1">
    <citation type="journal article" date="2020" name="mSystems">
        <title>Genome- and Community-Level Interaction Insights into Carbon Utilization and Element Cycling Functions of Hydrothermarchaeota in Hydrothermal Sediment.</title>
        <authorList>
            <person name="Zhou Z."/>
            <person name="Liu Y."/>
            <person name="Xu W."/>
            <person name="Pan J."/>
            <person name="Luo Z.H."/>
            <person name="Li M."/>
        </authorList>
    </citation>
    <scope>NUCLEOTIDE SEQUENCE</scope>
    <source>
        <strain evidence="3">SpSt-997</strain>
    </source>
</reference>
<dbReference type="InterPro" id="IPR036063">
    <property type="entry name" value="Smr_dom_sf"/>
</dbReference>
<dbReference type="SUPFAM" id="SSF160443">
    <property type="entry name" value="SMR domain-like"/>
    <property type="match status" value="1"/>
</dbReference>
<evidence type="ECO:0000256" key="1">
    <source>
        <dbReference type="SAM" id="MobiDB-lite"/>
    </source>
</evidence>
<feature type="region of interest" description="Disordered" evidence="1">
    <location>
        <begin position="34"/>
        <end position="79"/>
    </location>
</feature>
<evidence type="ECO:0000259" key="2">
    <source>
        <dbReference type="PROSITE" id="PS50828"/>
    </source>
</evidence>
<feature type="domain" description="Smr" evidence="2">
    <location>
        <begin position="100"/>
        <end position="180"/>
    </location>
</feature>
<accession>A0A8J4M6K5</accession>
<dbReference type="PANTHER" id="PTHR35562">
    <property type="entry name" value="DNA ENDONUCLEASE SMRA-RELATED"/>
    <property type="match status" value="1"/>
</dbReference>
<dbReference type="Pfam" id="PF01713">
    <property type="entry name" value="Smr"/>
    <property type="match status" value="1"/>
</dbReference>
<dbReference type="SMART" id="SM00463">
    <property type="entry name" value="SMR"/>
    <property type="match status" value="1"/>
</dbReference>
<gene>
    <name evidence="3" type="ORF">ENY07_11790</name>
</gene>
<name>A0A8J4M6K5_9PROT</name>
<feature type="compositionally biased region" description="Low complexity" evidence="1">
    <location>
        <begin position="51"/>
        <end position="67"/>
    </location>
</feature>
<dbReference type="EMBL" id="DTQM01000225">
    <property type="protein sequence ID" value="HGC43882.1"/>
    <property type="molecule type" value="Genomic_DNA"/>
</dbReference>
<dbReference type="AlphaFoldDB" id="A0A8J4M6K5"/>
<comment type="caution">
    <text evidence="3">The sequence shown here is derived from an EMBL/GenBank/DDBJ whole genome shotgun (WGS) entry which is preliminary data.</text>
</comment>
<organism evidence="3">
    <name type="scientific">Acidicaldus sp</name>
    <dbReference type="NCBI Taxonomy" id="1872105"/>
    <lineage>
        <taxon>Bacteria</taxon>
        <taxon>Pseudomonadati</taxon>
        <taxon>Pseudomonadota</taxon>
        <taxon>Alphaproteobacteria</taxon>
        <taxon>Acetobacterales</taxon>
        <taxon>Acetobacteraceae</taxon>
        <taxon>Acidicaldus</taxon>
    </lineage>
</organism>
<dbReference type="PANTHER" id="PTHR35562:SF2">
    <property type="entry name" value="DNA ENDONUCLEASE SMRA-RELATED"/>
    <property type="match status" value="1"/>
</dbReference>
<sequence>MPRRHGLSEADRAQWADFARTIHPLRGHAAPREVAAPPAQVAAIPPPPAPHAGAPPSVPASAPASAPASPPIEIGTAPGGLDAATWERFRSGRLRPARIIDLHGLTREQAHRVLAAAVEAARAERLRCIEIITGRGSGEQGGAIRRELPLWLNRSDLRPKLLAACHPHRANPGATRILLRRER</sequence>
<protein>
    <submittedName>
        <fullName evidence="3">DNA mismatch repair protein MutS</fullName>
    </submittedName>
</protein>
<evidence type="ECO:0000313" key="3">
    <source>
        <dbReference type="EMBL" id="HGC43882.1"/>
    </source>
</evidence>
<dbReference type="PROSITE" id="PS50828">
    <property type="entry name" value="SMR"/>
    <property type="match status" value="1"/>
</dbReference>
<dbReference type="Gene3D" id="3.30.1370.110">
    <property type="match status" value="1"/>
</dbReference>
<dbReference type="InterPro" id="IPR002625">
    <property type="entry name" value="Smr_dom"/>
</dbReference>
<feature type="compositionally biased region" description="Low complexity" evidence="1">
    <location>
        <begin position="34"/>
        <end position="43"/>
    </location>
</feature>